<evidence type="ECO:0000313" key="10">
    <source>
        <dbReference type="Ensembl" id="ENSOCUP00000029231.1"/>
    </source>
</evidence>
<dbReference type="PRINTS" id="PR02004">
    <property type="entry name" value="RELAXIN"/>
</dbReference>
<evidence type="ECO:0000256" key="8">
    <source>
        <dbReference type="SAM" id="Phobius"/>
    </source>
</evidence>
<dbReference type="GO" id="GO:0005179">
    <property type="term" value="F:hormone activity"/>
    <property type="evidence" value="ECO:0007669"/>
    <property type="project" value="UniProtKB-KW"/>
</dbReference>
<dbReference type="OrthoDB" id="8784777at2759"/>
<dbReference type="Proteomes" id="UP000001811">
    <property type="component" value="Chromosome 1"/>
</dbReference>
<protein>
    <submittedName>
        <fullName evidence="10">Uncharacterized protein</fullName>
    </submittedName>
</protein>
<dbReference type="PANTHER" id="PTHR12004">
    <property type="entry name" value="RELAXIN"/>
    <property type="match status" value="1"/>
</dbReference>
<dbReference type="KEGG" id="ocu:108178086"/>
<evidence type="ECO:0000256" key="2">
    <source>
        <dbReference type="ARBA" id="ARBA00009034"/>
    </source>
</evidence>
<reference evidence="10" key="3">
    <citation type="submission" date="2025-09" db="UniProtKB">
        <authorList>
            <consortium name="Ensembl"/>
        </authorList>
    </citation>
    <scope>IDENTIFICATION</scope>
    <source>
        <strain evidence="10">Thorbecke</strain>
    </source>
</reference>
<dbReference type="AlphaFoldDB" id="A0A5F9C635"/>
<keyword evidence="8" id="KW-0472">Membrane</keyword>
<keyword evidence="7" id="KW-1015">Disulfide bond</keyword>
<keyword evidence="8" id="KW-1133">Transmembrane helix</keyword>
<dbReference type="Bgee" id="ENSOCUG00000031086">
    <property type="expression patterns" value="Expressed in zone of skin and 2 other cell types or tissues"/>
</dbReference>
<dbReference type="InterPro" id="IPR051042">
    <property type="entry name" value="Repro_Hormone_Insulin-like"/>
</dbReference>
<dbReference type="GO" id="GO:0005576">
    <property type="term" value="C:extracellular region"/>
    <property type="evidence" value="ECO:0007669"/>
    <property type="project" value="UniProtKB-SubCell"/>
</dbReference>
<evidence type="ECO:0000256" key="1">
    <source>
        <dbReference type="ARBA" id="ARBA00004613"/>
    </source>
</evidence>
<reference evidence="10 11" key="1">
    <citation type="journal article" date="2011" name="Nature">
        <title>A high-resolution map of human evolutionary constraint using 29 mammals.</title>
        <authorList>
            <person name="Lindblad-Toh K."/>
            <person name="Garber M."/>
            <person name="Zuk O."/>
            <person name="Lin M.F."/>
            <person name="Parker B.J."/>
            <person name="Washietl S."/>
            <person name="Kheradpour P."/>
            <person name="Ernst J."/>
            <person name="Jordan G."/>
            <person name="Mauceli E."/>
            <person name="Ward L.D."/>
            <person name="Lowe C.B."/>
            <person name="Holloway A.K."/>
            <person name="Clamp M."/>
            <person name="Gnerre S."/>
            <person name="Alfoldi J."/>
            <person name="Beal K."/>
            <person name="Chang J."/>
            <person name="Clawson H."/>
            <person name="Cuff J."/>
            <person name="Di Palma F."/>
            <person name="Fitzgerald S."/>
            <person name="Flicek P."/>
            <person name="Guttman M."/>
            <person name="Hubisz M.J."/>
            <person name="Jaffe D.B."/>
            <person name="Jungreis I."/>
            <person name="Kent W.J."/>
            <person name="Kostka D."/>
            <person name="Lara M."/>
            <person name="Martins A.L."/>
            <person name="Massingham T."/>
            <person name="Moltke I."/>
            <person name="Raney B.J."/>
            <person name="Rasmussen M.D."/>
            <person name="Robinson J."/>
            <person name="Stark A."/>
            <person name="Vilella A.J."/>
            <person name="Wen J."/>
            <person name="Xie X."/>
            <person name="Zody M.C."/>
            <person name="Baldwin J."/>
            <person name="Bloom T."/>
            <person name="Chin C.W."/>
            <person name="Heiman D."/>
            <person name="Nicol R."/>
            <person name="Nusbaum C."/>
            <person name="Young S."/>
            <person name="Wilkinson J."/>
            <person name="Worley K.C."/>
            <person name="Kovar C.L."/>
            <person name="Muzny D.M."/>
            <person name="Gibbs R.A."/>
            <person name="Cree A."/>
            <person name="Dihn H.H."/>
            <person name="Fowler G."/>
            <person name="Jhangiani S."/>
            <person name="Joshi V."/>
            <person name="Lee S."/>
            <person name="Lewis L.R."/>
            <person name="Nazareth L.V."/>
            <person name="Okwuonu G."/>
            <person name="Santibanez J."/>
            <person name="Warren W.C."/>
            <person name="Mardis E.R."/>
            <person name="Weinstock G.M."/>
            <person name="Wilson R.K."/>
            <person name="Delehaunty K."/>
            <person name="Dooling D."/>
            <person name="Fronik C."/>
            <person name="Fulton L."/>
            <person name="Fulton B."/>
            <person name="Graves T."/>
            <person name="Minx P."/>
            <person name="Sodergren E."/>
            <person name="Birney E."/>
            <person name="Margulies E.H."/>
            <person name="Herrero J."/>
            <person name="Green E.D."/>
            <person name="Haussler D."/>
            <person name="Siepel A."/>
            <person name="Goldman N."/>
            <person name="Pollard K.S."/>
            <person name="Pedersen J.S."/>
            <person name="Lander E.S."/>
            <person name="Kellis M."/>
        </authorList>
    </citation>
    <scope>NUCLEOTIDE SEQUENCE [LARGE SCALE GENOMIC DNA]</scope>
    <source>
        <strain evidence="10 11">Thorbecke inbred</strain>
    </source>
</reference>
<proteinExistence type="inferred from homology"/>
<comment type="subcellular location">
    <subcellularLocation>
        <location evidence="1">Secreted</location>
    </subcellularLocation>
</comment>
<evidence type="ECO:0000256" key="7">
    <source>
        <dbReference type="ARBA" id="ARBA00023157"/>
    </source>
</evidence>
<reference evidence="10" key="2">
    <citation type="submission" date="2025-08" db="UniProtKB">
        <authorList>
            <consortium name="Ensembl"/>
        </authorList>
    </citation>
    <scope>IDENTIFICATION</scope>
    <source>
        <strain evidence="10">Thorbecke</strain>
    </source>
</reference>
<feature type="signal peptide" evidence="9">
    <location>
        <begin position="1"/>
        <end position="25"/>
    </location>
</feature>
<comment type="similarity">
    <text evidence="2">Belongs to the insulin family.</text>
</comment>
<dbReference type="InParanoid" id="A0A5F9C635"/>
<evidence type="ECO:0000256" key="5">
    <source>
        <dbReference type="ARBA" id="ARBA00022685"/>
    </source>
</evidence>
<accession>A0A5F9C635</accession>
<keyword evidence="11" id="KW-1185">Reference proteome</keyword>
<name>A0A5F9C635_RABIT</name>
<keyword evidence="4" id="KW-0964">Secreted</keyword>
<feature type="chain" id="PRO_5023860815" evidence="9">
    <location>
        <begin position="26"/>
        <end position="144"/>
    </location>
</feature>
<evidence type="ECO:0000313" key="11">
    <source>
        <dbReference type="Proteomes" id="UP000001811"/>
    </source>
</evidence>
<dbReference type="InterPro" id="IPR022421">
    <property type="entry name" value="Relaxin"/>
</dbReference>
<evidence type="ECO:0000256" key="4">
    <source>
        <dbReference type="ARBA" id="ARBA00022525"/>
    </source>
</evidence>
<evidence type="ECO:0000256" key="3">
    <source>
        <dbReference type="ARBA" id="ARBA00011207"/>
    </source>
</evidence>
<evidence type="ECO:0000256" key="9">
    <source>
        <dbReference type="SAM" id="SignalP"/>
    </source>
</evidence>
<organism evidence="10 11">
    <name type="scientific">Oryctolagus cuniculus</name>
    <name type="common">Rabbit</name>
    <dbReference type="NCBI Taxonomy" id="9986"/>
    <lineage>
        <taxon>Eukaryota</taxon>
        <taxon>Metazoa</taxon>
        <taxon>Chordata</taxon>
        <taxon>Craniata</taxon>
        <taxon>Vertebrata</taxon>
        <taxon>Euteleostomi</taxon>
        <taxon>Mammalia</taxon>
        <taxon>Eutheria</taxon>
        <taxon>Euarchontoglires</taxon>
        <taxon>Glires</taxon>
        <taxon>Lagomorpha</taxon>
        <taxon>Leporidae</taxon>
        <taxon>Oryctolagus</taxon>
    </lineage>
</organism>
<gene>
    <name evidence="10" type="primary">LOC108178086</name>
</gene>
<keyword evidence="8" id="KW-0812">Transmembrane</keyword>
<dbReference type="STRING" id="9986.ENSOCUP00000029231"/>
<dbReference type="Ensembl" id="ENSOCUT00000061001.1">
    <property type="protein sequence ID" value="ENSOCUP00000029231.1"/>
    <property type="gene ID" value="ENSOCUG00000031086.1"/>
</dbReference>
<evidence type="ECO:0000256" key="6">
    <source>
        <dbReference type="ARBA" id="ARBA00022702"/>
    </source>
</evidence>
<dbReference type="PANTHER" id="PTHR12004:SF13">
    <property type="entry name" value="PRORELAXIN H2"/>
    <property type="match status" value="1"/>
</dbReference>
<dbReference type="EMBL" id="AAGW02032603">
    <property type="status" value="NOT_ANNOTATED_CDS"/>
    <property type="molecule type" value="Genomic_DNA"/>
</dbReference>
<sequence>MSRLFLPYLLGVWLLLSQFPGETTASSLKSSSQRILCKSKVVNVIDKTCGKVRRRNADFQEEFALQYGPQSALLRTSAHKDAEALHALSDFIPNLPQDLKATLSDKRSLVRTLQHPKRRAFFLGAISIVCCLFNCVGKAKKIFC</sequence>
<feature type="transmembrane region" description="Helical" evidence="8">
    <location>
        <begin position="120"/>
        <end position="137"/>
    </location>
</feature>
<keyword evidence="5" id="KW-0165">Cleavage on pair of basic residues</keyword>
<keyword evidence="9" id="KW-0732">Signal</keyword>
<keyword evidence="6" id="KW-0372">Hormone</keyword>
<comment type="subunit">
    <text evidence="3">Heterodimer of a B chain and an A chain linked by two disulfide bonds.</text>
</comment>